<dbReference type="GO" id="GO:0004176">
    <property type="term" value="F:ATP-dependent peptidase activity"/>
    <property type="evidence" value="ECO:0007669"/>
    <property type="project" value="UniProtKB-UniRule"/>
</dbReference>
<dbReference type="GO" id="GO:0005524">
    <property type="term" value="F:ATP binding"/>
    <property type="evidence" value="ECO:0007669"/>
    <property type="project" value="UniProtKB-KW"/>
</dbReference>
<evidence type="ECO:0000256" key="4">
    <source>
        <dbReference type="ARBA" id="ARBA00022825"/>
    </source>
</evidence>
<dbReference type="SMART" id="SM00382">
    <property type="entry name" value="AAA"/>
    <property type="match status" value="1"/>
</dbReference>
<proteinExistence type="inferred from homology"/>
<dbReference type="Pfam" id="PF05362">
    <property type="entry name" value="Lon_C"/>
    <property type="match status" value="1"/>
</dbReference>
<feature type="domain" description="Lon proteolytic" evidence="8">
    <location>
        <begin position="343"/>
        <end position="524"/>
    </location>
</feature>
<evidence type="ECO:0000259" key="8">
    <source>
        <dbReference type="PROSITE" id="PS51786"/>
    </source>
</evidence>
<keyword evidence="3 6" id="KW-0378">Hydrolase</keyword>
<dbReference type="GO" id="GO:0016887">
    <property type="term" value="F:ATP hydrolysis activity"/>
    <property type="evidence" value="ECO:0007669"/>
    <property type="project" value="InterPro"/>
</dbReference>
<dbReference type="SUPFAM" id="SSF54211">
    <property type="entry name" value="Ribosomal protein S5 domain 2-like"/>
    <property type="match status" value="1"/>
</dbReference>
<evidence type="ECO:0000313" key="10">
    <source>
        <dbReference type="Proteomes" id="UP000319836"/>
    </source>
</evidence>
<gene>
    <name evidence="9" type="ORF">E6K80_04685</name>
</gene>
<protein>
    <recommendedName>
        <fullName evidence="6">endopeptidase La</fullName>
        <ecNumber evidence="6">3.4.21.53</ecNumber>
    </recommendedName>
</protein>
<dbReference type="InterPro" id="IPR014721">
    <property type="entry name" value="Ribsml_uS5_D2-typ_fold_subgr"/>
</dbReference>
<dbReference type="InterPro" id="IPR003593">
    <property type="entry name" value="AAA+_ATPase"/>
</dbReference>
<evidence type="ECO:0000256" key="6">
    <source>
        <dbReference type="PROSITE-ProRule" id="PRU01122"/>
    </source>
</evidence>
<name>A0A538U752_UNCEI</name>
<dbReference type="InterPro" id="IPR020568">
    <property type="entry name" value="Ribosomal_Su5_D2-typ_SF"/>
</dbReference>
<evidence type="ECO:0000256" key="1">
    <source>
        <dbReference type="ARBA" id="ARBA00022670"/>
    </source>
</evidence>
<dbReference type="InterPro" id="IPR054594">
    <property type="entry name" value="Lon_lid"/>
</dbReference>
<accession>A0A538U752</accession>
<dbReference type="SUPFAM" id="SSF52540">
    <property type="entry name" value="P-loop containing nucleoside triphosphate hydrolases"/>
    <property type="match status" value="1"/>
</dbReference>
<dbReference type="InterPro" id="IPR027065">
    <property type="entry name" value="Lon_Prtase"/>
</dbReference>
<dbReference type="GO" id="GO:0006508">
    <property type="term" value="P:proteolysis"/>
    <property type="evidence" value="ECO:0007669"/>
    <property type="project" value="UniProtKB-KW"/>
</dbReference>
<dbReference type="Gene3D" id="1.10.8.60">
    <property type="match status" value="1"/>
</dbReference>
<evidence type="ECO:0000256" key="5">
    <source>
        <dbReference type="ARBA" id="ARBA00022840"/>
    </source>
</evidence>
<evidence type="ECO:0000256" key="2">
    <source>
        <dbReference type="ARBA" id="ARBA00022741"/>
    </source>
</evidence>
<sequence>MPKPQRKPATRLAAEGLTRPAERPVPSRRAESLHSITSALPLEVARQAQREMDRLRRLPPGTPEAAQVRVYLHWLWSLPWDVTSSEDADLLEVEEVLNRQHLGLPKAKERILEYLSVRRLKDDLPGPALCLVGPPGTGKSSMGAAVARALRRPFVRISVSGTTHVEDLIGISRNVPGGQPGKLLRALREAGTRNPVLMIDGVDRLHYLGLPVDLSHAILLLCANSIDFVPDPLEEHLDVIEVPGYSEEEKLEIARRFLLPRQLAAHGLTSRDLTVSQAALREIVRHYTLEAGVRGLQRQLATLCRKVARARAIGNQARHAVGPQSLERYLGHRLYAHETLDKEDEVGVANGLAWTAAGGEILFVEALKMPGSGRVLTTGQLGEVMKESVQAAHSYVRSRADMLEIEAEAFSNYDIHIHFPAAGVPKDGPSAGITVGLVIASVLSDKPIRHDVAMTGEVSLRGKVLAVGGLREKAIAAYRAGIRALLFPTVNIKDVGDIPEDVRTHLELVPVANMDEVFAAALHKVIVPQRVAGNFVIEVEDDEEPEVEVDGSDLGRAARGTRKP</sequence>
<dbReference type="Pfam" id="PF00004">
    <property type="entry name" value="AAA"/>
    <property type="match status" value="1"/>
</dbReference>
<evidence type="ECO:0000313" key="9">
    <source>
        <dbReference type="EMBL" id="TMQ71734.1"/>
    </source>
</evidence>
<feature type="region of interest" description="Disordered" evidence="7">
    <location>
        <begin position="542"/>
        <end position="564"/>
    </location>
</feature>
<dbReference type="InterPro" id="IPR027417">
    <property type="entry name" value="P-loop_NTPase"/>
</dbReference>
<evidence type="ECO:0000256" key="3">
    <source>
        <dbReference type="ARBA" id="ARBA00022801"/>
    </source>
</evidence>
<dbReference type="Proteomes" id="UP000319836">
    <property type="component" value="Unassembled WGS sequence"/>
</dbReference>
<keyword evidence="5" id="KW-0067">ATP-binding</keyword>
<dbReference type="AlphaFoldDB" id="A0A538U752"/>
<organism evidence="9 10">
    <name type="scientific">Eiseniibacteriota bacterium</name>
    <dbReference type="NCBI Taxonomy" id="2212470"/>
    <lineage>
        <taxon>Bacteria</taxon>
        <taxon>Candidatus Eiseniibacteriota</taxon>
    </lineage>
</organism>
<dbReference type="InterPro" id="IPR008269">
    <property type="entry name" value="Lon_proteolytic"/>
</dbReference>
<keyword evidence="1 6" id="KW-0645">Protease</keyword>
<feature type="compositionally biased region" description="Acidic residues" evidence="7">
    <location>
        <begin position="542"/>
        <end position="551"/>
    </location>
</feature>
<dbReference type="PRINTS" id="PR00830">
    <property type="entry name" value="ENDOLAPTASE"/>
</dbReference>
<dbReference type="PROSITE" id="PS51786">
    <property type="entry name" value="LON_PROTEOLYTIC"/>
    <property type="match status" value="1"/>
</dbReference>
<keyword evidence="2" id="KW-0547">Nucleotide-binding</keyword>
<dbReference type="PANTHER" id="PTHR10046">
    <property type="entry name" value="ATP DEPENDENT LON PROTEASE FAMILY MEMBER"/>
    <property type="match status" value="1"/>
</dbReference>
<dbReference type="InterPro" id="IPR008268">
    <property type="entry name" value="Peptidase_S16_AS"/>
</dbReference>
<comment type="catalytic activity">
    <reaction evidence="6">
        <text>Hydrolysis of proteins in presence of ATP.</text>
        <dbReference type="EC" id="3.4.21.53"/>
    </reaction>
</comment>
<dbReference type="GO" id="GO:0030163">
    <property type="term" value="P:protein catabolic process"/>
    <property type="evidence" value="ECO:0007669"/>
    <property type="project" value="InterPro"/>
</dbReference>
<comment type="similarity">
    <text evidence="6">Belongs to the peptidase S16 family.</text>
</comment>
<dbReference type="Gene3D" id="3.40.50.300">
    <property type="entry name" value="P-loop containing nucleotide triphosphate hydrolases"/>
    <property type="match status" value="1"/>
</dbReference>
<evidence type="ECO:0000256" key="7">
    <source>
        <dbReference type="SAM" id="MobiDB-lite"/>
    </source>
</evidence>
<reference evidence="9 10" key="1">
    <citation type="journal article" date="2019" name="Nat. Microbiol.">
        <title>Mediterranean grassland soil C-N compound turnover is dependent on rainfall and depth, and is mediated by genomically divergent microorganisms.</title>
        <authorList>
            <person name="Diamond S."/>
            <person name="Andeer P.F."/>
            <person name="Li Z."/>
            <person name="Crits-Christoph A."/>
            <person name="Burstein D."/>
            <person name="Anantharaman K."/>
            <person name="Lane K.R."/>
            <person name="Thomas B.C."/>
            <person name="Pan C."/>
            <person name="Northen T.R."/>
            <person name="Banfield J.F."/>
        </authorList>
    </citation>
    <scope>NUCLEOTIDE SEQUENCE [LARGE SCALE GENOMIC DNA]</scope>
    <source>
        <strain evidence="9">WS_10</strain>
    </source>
</reference>
<dbReference type="EC" id="3.4.21.53" evidence="6"/>
<dbReference type="EMBL" id="VBPA01000105">
    <property type="protein sequence ID" value="TMQ71734.1"/>
    <property type="molecule type" value="Genomic_DNA"/>
</dbReference>
<feature type="active site" evidence="6">
    <location>
        <position position="430"/>
    </location>
</feature>
<keyword evidence="4 6" id="KW-0720">Serine protease</keyword>
<dbReference type="Pfam" id="PF22667">
    <property type="entry name" value="Lon_lid"/>
    <property type="match status" value="1"/>
</dbReference>
<feature type="active site" evidence="6">
    <location>
        <position position="473"/>
    </location>
</feature>
<comment type="caution">
    <text evidence="9">The sequence shown here is derived from an EMBL/GenBank/DDBJ whole genome shotgun (WGS) entry which is preliminary data.</text>
</comment>
<feature type="region of interest" description="Disordered" evidence="7">
    <location>
        <begin position="1"/>
        <end position="32"/>
    </location>
</feature>
<dbReference type="GO" id="GO:0004252">
    <property type="term" value="F:serine-type endopeptidase activity"/>
    <property type="evidence" value="ECO:0007669"/>
    <property type="project" value="UniProtKB-UniRule"/>
</dbReference>
<dbReference type="PROSITE" id="PS01046">
    <property type="entry name" value="LON_SER"/>
    <property type="match status" value="1"/>
</dbReference>
<dbReference type="InterPro" id="IPR003959">
    <property type="entry name" value="ATPase_AAA_core"/>
</dbReference>
<dbReference type="Gene3D" id="3.30.230.10">
    <property type="match status" value="1"/>
</dbReference>
<dbReference type="Gene3D" id="1.20.5.5270">
    <property type="match status" value="1"/>
</dbReference>